<accession>A0A699HY61</accession>
<comment type="caution">
    <text evidence="2">The sequence shown here is derived from an EMBL/GenBank/DDBJ whole genome shotgun (WGS) entry which is preliminary data.</text>
</comment>
<reference evidence="2" key="1">
    <citation type="journal article" date="2019" name="Sci. Rep.">
        <title>Draft genome of Tanacetum cinerariifolium, the natural source of mosquito coil.</title>
        <authorList>
            <person name="Yamashiro T."/>
            <person name="Shiraishi A."/>
            <person name="Satake H."/>
            <person name="Nakayama K."/>
        </authorList>
    </citation>
    <scope>NUCLEOTIDE SEQUENCE</scope>
</reference>
<feature type="transmembrane region" description="Helical" evidence="1">
    <location>
        <begin position="35"/>
        <end position="57"/>
    </location>
</feature>
<protein>
    <submittedName>
        <fullName evidence="2">Uncharacterized protein</fullName>
    </submittedName>
</protein>
<dbReference type="AlphaFoldDB" id="A0A699HY61"/>
<keyword evidence="1" id="KW-0472">Membrane</keyword>
<proteinExistence type="predicted"/>
<feature type="non-terminal residue" evidence="2">
    <location>
        <position position="1"/>
    </location>
</feature>
<name>A0A699HY61_TANCI</name>
<gene>
    <name evidence="2" type="ORF">Tci_469953</name>
</gene>
<keyword evidence="1" id="KW-1133">Transmembrane helix</keyword>
<organism evidence="2">
    <name type="scientific">Tanacetum cinerariifolium</name>
    <name type="common">Dalmatian daisy</name>
    <name type="synonym">Chrysanthemum cinerariifolium</name>
    <dbReference type="NCBI Taxonomy" id="118510"/>
    <lineage>
        <taxon>Eukaryota</taxon>
        <taxon>Viridiplantae</taxon>
        <taxon>Streptophyta</taxon>
        <taxon>Embryophyta</taxon>
        <taxon>Tracheophyta</taxon>
        <taxon>Spermatophyta</taxon>
        <taxon>Magnoliopsida</taxon>
        <taxon>eudicotyledons</taxon>
        <taxon>Gunneridae</taxon>
        <taxon>Pentapetalae</taxon>
        <taxon>asterids</taxon>
        <taxon>campanulids</taxon>
        <taxon>Asterales</taxon>
        <taxon>Asteraceae</taxon>
        <taxon>Asteroideae</taxon>
        <taxon>Anthemideae</taxon>
        <taxon>Anthemidinae</taxon>
        <taxon>Tanacetum</taxon>
    </lineage>
</organism>
<sequence>WWLEVKDVPKWMHSVAADPRDYVNVEDENEKKRCFFSGFVFHVACGVLVVFVLHTVWRMFVGERKKGKGEGSVRAGDFVYEKIGVVV</sequence>
<evidence type="ECO:0000313" key="2">
    <source>
        <dbReference type="EMBL" id="GEY97979.1"/>
    </source>
</evidence>
<evidence type="ECO:0000256" key="1">
    <source>
        <dbReference type="SAM" id="Phobius"/>
    </source>
</evidence>
<keyword evidence="1" id="KW-0812">Transmembrane</keyword>
<dbReference type="EMBL" id="BKCJ010228537">
    <property type="protein sequence ID" value="GEY97979.1"/>
    <property type="molecule type" value="Genomic_DNA"/>
</dbReference>